<dbReference type="InterPro" id="IPR001254">
    <property type="entry name" value="Trypsin_dom"/>
</dbReference>
<evidence type="ECO:0000259" key="1">
    <source>
        <dbReference type="Pfam" id="PF00089"/>
    </source>
</evidence>
<protein>
    <submittedName>
        <fullName evidence="2">Plasma kallikreinlike [Metaseiulus occidentalis]</fullName>
    </submittedName>
</protein>
<evidence type="ECO:0000313" key="2">
    <source>
        <dbReference type="EMBL" id="CDW24719.1"/>
    </source>
</evidence>
<reference evidence="2" key="1">
    <citation type="submission" date="2014-05" db="EMBL/GenBank/DDBJ databases">
        <authorList>
            <person name="Chronopoulou M."/>
        </authorList>
    </citation>
    <scope>NUCLEOTIDE SEQUENCE</scope>
    <source>
        <tissue evidence="2">Whole organism</tissue>
    </source>
</reference>
<dbReference type="EMBL" id="HACA01007358">
    <property type="protein sequence ID" value="CDW24719.1"/>
    <property type="molecule type" value="Transcribed_RNA"/>
</dbReference>
<sequence>MKTDLFVKNVSSRECQTASTGVVDPNTIFCVNNYPHFSCQDSGGPVTLERDRRCMPVGVITSAVRCGSSRLGSQHIRVSYYLDWIYQDIMAQCVEK</sequence>
<dbReference type="Pfam" id="PF00089">
    <property type="entry name" value="Trypsin"/>
    <property type="match status" value="1"/>
</dbReference>
<dbReference type="InterPro" id="IPR043504">
    <property type="entry name" value="Peptidase_S1_PA_chymotrypsin"/>
</dbReference>
<dbReference type="GO" id="GO:0004252">
    <property type="term" value="F:serine-type endopeptidase activity"/>
    <property type="evidence" value="ECO:0007669"/>
    <property type="project" value="InterPro"/>
</dbReference>
<dbReference type="Gene3D" id="2.40.10.10">
    <property type="entry name" value="Trypsin-like serine proteases"/>
    <property type="match status" value="1"/>
</dbReference>
<dbReference type="OrthoDB" id="6339452at2759"/>
<accession>A0A0K2TFB8</accession>
<dbReference type="AlphaFoldDB" id="A0A0K2TFB8"/>
<feature type="domain" description="Peptidase S1" evidence="1">
    <location>
        <begin position="7"/>
        <end position="85"/>
    </location>
</feature>
<dbReference type="GO" id="GO:0006508">
    <property type="term" value="P:proteolysis"/>
    <property type="evidence" value="ECO:0007669"/>
    <property type="project" value="InterPro"/>
</dbReference>
<organism evidence="2">
    <name type="scientific">Lepeophtheirus salmonis</name>
    <name type="common">Salmon louse</name>
    <name type="synonym">Caligus salmonis</name>
    <dbReference type="NCBI Taxonomy" id="72036"/>
    <lineage>
        <taxon>Eukaryota</taxon>
        <taxon>Metazoa</taxon>
        <taxon>Ecdysozoa</taxon>
        <taxon>Arthropoda</taxon>
        <taxon>Crustacea</taxon>
        <taxon>Multicrustacea</taxon>
        <taxon>Hexanauplia</taxon>
        <taxon>Copepoda</taxon>
        <taxon>Siphonostomatoida</taxon>
        <taxon>Caligidae</taxon>
        <taxon>Lepeophtheirus</taxon>
    </lineage>
</organism>
<proteinExistence type="predicted"/>
<name>A0A0K2TFB8_LEPSM</name>
<dbReference type="InterPro" id="IPR009003">
    <property type="entry name" value="Peptidase_S1_PA"/>
</dbReference>
<dbReference type="SUPFAM" id="SSF50494">
    <property type="entry name" value="Trypsin-like serine proteases"/>
    <property type="match status" value="1"/>
</dbReference>